<dbReference type="EMBL" id="JAVTTO010000002">
    <property type="protein sequence ID" value="MDT7831853.1"/>
    <property type="molecule type" value="Genomic_DNA"/>
</dbReference>
<feature type="chain" id="PRO_5046865439" evidence="2">
    <location>
        <begin position="19"/>
        <end position="547"/>
    </location>
</feature>
<feature type="domain" description="Secretion system C-terminal sorting" evidence="3">
    <location>
        <begin position="478"/>
        <end position="544"/>
    </location>
</feature>
<protein>
    <submittedName>
        <fullName evidence="4">Aryl-sulfate sulfotransferase</fullName>
    </submittedName>
</protein>
<sequence>MIRRLFLISLFVSATIFGQNTVGTISVTNEAYDGFTLFSIHTKSYLIDNCGQVVHEWTSAFTPGNAVYLLPNGNLLRAGKRDGQSQINFGGTGGIIELFDWDGNLLWQYEYNTDQYRQHHDVYPMPNGNVLILAATVMSQSEAIQAGRDTSLLPDNEVYNERIFEVEPVGSNQVNVVWEWNAKDHLIQDFDNTKDNYGVVADHPEKLDFNFLNGGTGGANWLHVNSIQYDETLDQIVISSRNLSEVWIIDHSTTTAEAATGSGGIYGKGGDFLYRWGNPQSYDQGVEADRQLFGQHYPHYIENGLVDAGKMMIFNNGNGRMPLFSEVFIIDPPTSAPGVYSYTTNTAYGPAAPDYIYADMTNDPSDFYSGIVSGAQRLPNGNILICEGREGHFFEINASEEVVWDYINPVDNNSGITANQTQSASPSNIVFRALKYSKSYAAFSGKDVSPGQPIEGNPDLTPCNALSTDQHVLNTARVYPNPSDDVVTIETTQNIQKVEIYTLLGENVLTFKNSKQVDVSSLKHGIYLLKIFSDEVAVMKKIIVSPN</sequence>
<dbReference type="InterPro" id="IPR010262">
    <property type="entry name" value="Arylsulfotransferase_bact"/>
</dbReference>
<dbReference type="InterPro" id="IPR011047">
    <property type="entry name" value="Quinoprotein_ADH-like_sf"/>
</dbReference>
<reference evidence="4 5" key="1">
    <citation type="submission" date="2023-09" db="EMBL/GenBank/DDBJ databases">
        <title>Novel taxa isolated from Blanes Bay.</title>
        <authorList>
            <person name="Rey-Velasco X."/>
            <person name="Lucena T."/>
        </authorList>
    </citation>
    <scope>NUCLEOTIDE SEQUENCE [LARGE SCALE GENOMIC DNA]</scope>
    <source>
        <strain evidence="4 5">S356</strain>
    </source>
</reference>
<dbReference type="Pfam" id="PF18962">
    <property type="entry name" value="Por_Secre_tail"/>
    <property type="match status" value="1"/>
</dbReference>
<accession>A0ABU3LEL9</accession>
<keyword evidence="1 2" id="KW-0732">Signal</keyword>
<dbReference type="SUPFAM" id="SSF50998">
    <property type="entry name" value="Quinoprotein alcohol dehydrogenase-like"/>
    <property type="match status" value="1"/>
</dbReference>
<name>A0ABU3LEL9_9FLAO</name>
<proteinExistence type="predicted"/>
<dbReference type="RefSeq" id="WP_349241108.1">
    <property type="nucleotide sequence ID" value="NZ_JAVTTO010000002.1"/>
</dbReference>
<organism evidence="4 5">
    <name type="scientific">Asprobacillus argus</name>
    <dbReference type="NCBI Taxonomy" id="3076534"/>
    <lineage>
        <taxon>Bacteria</taxon>
        <taxon>Pseudomonadati</taxon>
        <taxon>Bacteroidota</taxon>
        <taxon>Flavobacteriia</taxon>
        <taxon>Flavobacteriales</taxon>
        <taxon>Flavobacteriaceae</taxon>
        <taxon>Asprobacillus</taxon>
    </lineage>
</organism>
<comment type="caution">
    <text evidence="4">The sequence shown here is derived from an EMBL/GenBank/DDBJ whole genome shotgun (WGS) entry which is preliminary data.</text>
</comment>
<dbReference type="NCBIfam" id="TIGR04183">
    <property type="entry name" value="Por_Secre_tail"/>
    <property type="match status" value="1"/>
</dbReference>
<dbReference type="InterPro" id="IPR026444">
    <property type="entry name" value="Secre_tail"/>
</dbReference>
<dbReference type="Pfam" id="PF05935">
    <property type="entry name" value="Arylsulfotrans"/>
    <property type="match status" value="1"/>
</dbReference>
<evidence type="ECO:0000259" key="3">
    <source>
        <dbReference type="Pfam" id="PF18962"/>
    </source>
</evidence>
<dbReference type="Proteomes" id="UP001257277">
    <property type="component" value="Unassembled WGS sequence"/>
</dbReference>
<feature type="signal peptide" evidence="2">
    <location>
        <begin position="1"/>
        <end position="18"/>
    </location>
</feature>
<dbReference type="InterPro" id="IPR053143">
    <property type="entry name" value="Arylsulfate_ST"/>
</dbReference>
<evidence type="ECO:0000256" key="1">
    <source>
        <dbReference type="ARBA" id="ARBA00022729"/>
    </source>
</evidence>
<evidence type="ECO:0000256" key="2">
    <source>
        <dbReference type="SAM" id="SignalP"/>
    </source>
</evidence>
<keyword evidence="5" id="KW-1185">Reference proteome</keyword>
<dbReference type="PANTHER" id="PTHR35340">
    <property type="entry name" value="PQQ ENZYME REPEAT PROTEIN-RELATED"/>
    <property type="match status" value="1"/>
</dbReference>
<evidence type="ECO:0000313" key="4">
    <source>
        <dbReference type="EMBL" id="MDT7831853.1"/>
    </source>
</evidence>
<gene>
    <name evidence="4" type="ORF">RQM59_05640</name>
</gene>
<dbReference type="PANTHER" id="PTHR35340:SF5">
    <property type="entry name" value="ASST-DOMAIN-CONTAINING PROTEIN"/>
    <property type="match status" value="1"/>
</dbReference>
<evidence type="ECO:0000313" key="5">
    <source>
        <dbReference type="Proteomes" id="UP001257277"/>
    </source>
</evidence>